<accession>A0A926DED7</accession>
<dbReference type="Pfam" id="PF02559">
    <property type="entry name" value="CarD_TRCF_RID"/>
    <property type="match status" value="1"/>
</dbReference>
<organism evidence="2 3">
    <name type="scientific">Guopingia tenuis</name>
    <dbReference type="NCBI Taxonomy" id="2763656"/>
    <lineage>
        <taxon>Bacteria</taxon>
        <taxon>Bacillati</taxon>
        <taxon>Bacillota</taxon>
        <taxon>Clostridia</taxon>
        <taxon>Christensenellales</taxon>
        <taxon>Christensenellaceae</taxon>
        <taxon>Guopingia</taxon>
    </lineage>
</organism>
<feature type="domain" description="CarD-like/TRCF RNAP-interacting" evidence="1">
    <location>
        <begin position="1"/>
        <end position="113"/>
    </location>
</feature>
<dbReference type="Gene3D" id="1.20.58.1290">
    <property type="entry name" value="CarD-like, C-terminal domain"/>
    <property type="match status" value="1"/>
</dbReference>
<evidence type="ECO:0000313" key="2">
    <source>
        <dbReference type="EMBL" id="MBC8537400.1"/>
    </source>
</evidence>
<comment type="caution">
    <text evidence="2">The sequence shown here is derived from an EMBL/GenBank/DDBJ whole genome shotgun (WGS) entry which is preliminary data.</text>
</comment>
<dbReference type="AlphaFoldDB" id="A0A926DED7"/>
<keyword evidence="3" id="KW-1185">Reference proteome</keyword>
<dbReference type="SUPFAM" id="SSF141259">
    <property type="entry name" value="CarD-like"/>
    <property type="match status" value="1"/>
</dbReference>
<dbReference type="InterPro" id="IPR036101">
    <property type="entry name" value="CarD-like/TRCF_RID_sf"/>
</dbReference>
<name>A0A926DED7_9FIRM</name>
<reference evidence="2" key="1">
    <citation type="submission" date="2020-08" db="EMBL/GenBank/DDBJ databases">
        <title>Genome public.</title>
        <authorList>
            <person name="Liu C."/>
            <person name="Sun Q."/>
        </authorList>
    </citation>
    <scope>NUCLEOTIDE SEQUENCE</scope>
    <source>
        <strain evidence="2">NSJ-63</strain>
    </source>
</reference>
<gene>
    <name evidence="2" type="ORF">H8693_00435</name>
</gene>
<dbReference type="EMBL" id="JACRSS010000001">
    <property type="protein sequence ID" value="MBC8537400.1"/>
    <property type="molecule type" value="Genomic_DNA"/>
</dbReference>
<evidence type="ECO:0000313" key="3">
    <source>
        <dbReference type="Proteomes" id="UP000617951"/>
    </source>
</evidence>
<proteinExistence type="predicted"/>
<dbReference type="InterPro" id="IPR003711">
    <property type="entry name" value="CarD-like/TRCF_RID"/>
</dbReference>
<dbReference type="InterPro" id="IPR042215">
    <property type="entry name" value="CarD-like_C"/>
</dbReference>
<dbReference type="Proteomes" id="UP000617951">
    <property type="component" value="Unassembled WGS sequence"/>
</dbReference>
<evidence type="ECO:0000259" key="1">
    <source>
        <dbReference type="SMART" id="SM01058"/>
    </source>
</evidence>
<dbReference type="SMART" id="SM01058">
    <property type="entry name" value="CarD_TRCF"/>
    <property type="match status" value="1"/>
</dbReference>
<dbReference type="Gene3D" id="2.40.10.170">
    <property type="match status" value="1"/>
</dbReference>
<dbReference type="RefSeq" id="WP_249279324.1">
    <property type="nucleotide sequence ID" value="NZ_JACRSS010000001.1"/>
</dbReference>
<protein>
    <submittedName>
        <fullName evidence="2">CarD family transcriptional regulator</fullName>
    </submittedName>
</protein>
<sequence>MYQIGDYIVYGNEGVCRVDEIAPFHIPGMTAERLYYTLTPLYHDEKIYTPVDTEVFMRPVISREEAIELIATIPGIEAAAYENKNLRFLNEQYEESFQSHDLIKAVYIKRCSANERGRKLGQIDERYMKRAEDRLHEEFAVALGIPKDEVREYIRKAVGGEEET</sequence>